<dbReference type="AlphaFoldDB" id="A0A0L6VKW3"/>
<dbReference type="Proteomes" id="UP000037035">
    <property type="component" value="Unassembled WGS sequence"/>
</dbReference>
<accession>A0A0L6VKW3</accession>
<organism evidence="1 2">
    <name type="scientific">Puccinia sorghi</name>
    <dbReference type="NCBI Taxonomy" id="27349"/>
    <lineage>
        <taxon>Eukaryota</taxon>
        <taxon>Fungi</taxon>
        <taxon>Dikarya</taxon>
        <taxon>Basidiomycota</taxon>
        <taxon>Pucciniomycotina</taxon>
        <taxon>Pucciniomycetes</taxon>
        <taxon>Pucciniales</taxon>
        <taxon>Pucciniaceae</taxon>
        <taxon>Puccinia</taxon>
    </lineage>
</organism>
<proteinExistence type="predicted"/>
<protein>
    <submittedName>
        <fullName evidence="1">Uncharacterized protein</fullName>
    </submittedName>
</protein>
<reference evidence="1 2" key="1">
    <citation type="submission" date="2015-08" db="EMBL/GenBank/DDBJ databases">
        <title>Next Generation Sequencing and Analysis of the Genome of Puccinia sorghi L Schw, the Causal Agent of Maize Common Rust.</title>
        <authorList>
            <person name="Rochi L."/>
            <person name="Burguener G."/>
            <person name="Darino M."/>
            <person name="Turjanski A."/>
            <person name="Kreff E."/>
            <person name="Dieguez M.J."/>
            <person name="Sacco F."/>
        </authorList>
    </citation>
    <scope>NUCLEOTIDE SEQUENCE [LARGE SCALE GENOMIC DNA]</scope>
    <source>
        <strain evidence="1 2">RO10H11247</strain>
    </source>
</reference>
<evidence type="ECO:0000313" key="1">
    <source>
        <dbReference type="EMBL" id="KNZ61401.1"/>
    </source>
</evidence>
<evidence type="ECO:0000313" key="2">
    <source>
        <dbReference type="Proteomes" id="UP000037035"/>
    </source>
</evidence>
<sequence>MFVFQSFNDYQQQSHTCKTWKQLQALFERSCGSCPVSMIQKFLCKIDHHHSAYNIGLTGPKAQRAMKEYSSHHQIPRASLIDVHVMSG</sequence>
<dbReference type="EMBL" id="LAVV01004510">
    <property type="protein sequence ID" value="KNZ61401.1"/>
    <property type="molecule type" value="Genomic_DNA"/>
</dbReference>
<dbReference type="OrthoDB" id="2449121at2759"/>
<keyword evidence="2" id="KW-1185">Reference proteome</keyword>
<dbReference type="VEuPathDB" id="FungiDB:VP01_1405g5"/>
<gene>
    <name evidence="1" type="ORF">VP01_1405g5</name>
</gene>
<comment type="caution">
    <text evidence="1">The sequence shown here is derived from an EMBL/GenBank/DDBJ whole genome shotgun (WGS) entry which is preliminary data.</text>
</comment>
<name>A0A0L6VKW3_9BASI</name>